<dbReference type="EMBL" id="LODU01000001">
    <property type="protein sequence ID" value="POH35724.1"/>
    <property type="molecule type" value="Genomic_DNA"/>
</dbReference>
<comment type="caution">
    <text evidence="2">The sequence shown here is derived from an EMBL/GenBank/DDBJ whole genome shotgun (WGS) entry which is preliminary data.</text>
</comment>
<dbReference type="Pfam" id="PF13472">
    <property type="entry name" value="Lipase_GDSL_2"/>
    <property type="match status" value="1"/>
</dbReference>
<dbReference type="SUPFAM" id="SSF52266">
    <property type="entry name" value="SGNH hydrolase"/>
    <property type="match status" value="1"/>
</dbReference>
<evidence type="ECO:0000313" key="2">
    <source>
        <dbReference type="EMBL" id="POH35724.1"/>
    </source>
</evidence>
<dbReference type="GO" id="GO:0016788">
    <property type="term" value="F:hydrolase activity, acting on ester bonds"/>
    <property type="evidence" value="ECO:0007669"/>
    <property type="project" value="UniProtKB-ARBA"/>
</dbReference>
<sequence length="320" mass="33745">MPSLDMSGDSITVGHGVTTAQRYATLLSTNLGRPMVNRAKNGDMSADQGQKAISVKRASGDIATIMVGVNDQRIYQASSIKRGYYIAFLRRLILDATATVRKTGRSTSIAKTGTWSNTVVNTFGVTTTQNGAKATAWVSGTAVYIGTIIQNHPAAKGVAQVRIDGVLKGTVTCDGTGDGGMTTANGLPYGPAAFRFGGLSSGNHKVELTVTSANGQNFRLDYIAGNTNQTGVKTFVSNVIRMNAYGYKKYGGSDSSVSAFNTDIATMISQLSGDGLQAYLVNNWSAINPATHLLTDGIHPNRAGHVALYNTFRTAILAQM</sequence>
<reference evidence="2 3" key="1">
    <citation type="journal article" date="2014" name="Syst. Appl. Microbiol.">
        <title>Microsymbionts of Phaseolus vulgaris in acid and alkaline soils of Mexico.</title>
        <authorList>
            <person name="Verastegui-Valdes M.M."/>
            <person name="Zhang Y.J."/>
            <person name="Rivera-Orduna F.N."/>
            <person name="Cheng H.P."/>
            <person name="Sui X.H."/>
            <person name="Wang E.T."/>
        </authorList>
    </citation>
    <scope>NUCLEOTIDE SEQUENCE [LARGE SCALE GENOMIC DNA]</scope>
    <source>
        <strain evidence="2 3">FG01</strain>
    </source>
</reference>
<dbReference type="AlphaFoldDB" id="A0A2S3YVS1"/>
<organism evidence="2 3">
    <name type="scientific">Sinorhizobium americanum</name>
    <dbReference type="NCBI Taxonomy" id="194963"/>
    <lineage>
        <taxon>Bacteria</taxon>
        <taxon>Pseudomonadati</taxon>
        <taxon>Pseudomonadota</taxon>
        <taxon>Alphaproteobacteria</taxon>
        <taxon>Hyphomicrobiales</taxon>
        <taxon>Rhizobiaceae</taxon>
        <taxon>Sinorhizobium/Ensifer group</taxon>
        <taxon>Sinorhizobium</taxon>
    </lineage>
</organism>
<dbReference type="InterPro" id="IPR036514">
    <property type="entry name" value="SGNH_hydro_sf"/>
</dbReference>
<evidence type="ECO:0000259" key="1">
    <source>
        <dbReference type="Pfam" id="PF13472"/>
    </source>
</evidence>
<proteinExistence type="predicted"/>
<dbReference type="Proteomes" id="UP000237511">
    <property type="component" value="Unassembled WGS sequence"/>
</dbReference>
<name>A0A2S3YVS1_9HYPH</name>
<protein>
    <recommendedName>
        <fullName evidence="1">SGNH hydrolase-type esterase domain-containing protein</fullName>
    </recommendedName>
</protein>
<feature type="domain" description="SGNH hydrolase-type esterase" evidence="1">
    <location>
        <begin position="8"/>
        <end position="93"/>
    </location>
</feature>
<gene>
    <name evidence="2" type="ORF">ATY31_00360</name>
</gene>
<dbReference type="InterPro" id="IPR013830">
    <property type="entry name" value="SGNH_hydro"/>
</dbReference>
<dbReference type="Gene3D" id="3.40.50.1110">
    <property type="entry name" value="SGNH hydrolase"/>
    <property type="match status" value="2"/>
</dbReference>
<evidence type="ECO:0000313" key="3">
    <source>
        <dbReference type="Proteomes" id="UP000237511"/>
    </source>
</evidence>
<accession>A0A2S3YVS1</accession>